<keyword evidence="4 9" id="KW-1015">Disulfide bond</keyword>
<dbReference type="GO" id="GO:0005829">
    <property type="term" value="C:cytosol"/>
    <property type="evidence" value="ECO:0007669"/>
    <property type="project" value="TreeGrafter"/>
</dbReference>
<dbReference type="CDD" id="cd02947">
    <property type="entry name" value="TRX_family"/>
    <property type="match status" value="1"/>
</dbReference>
<evidence type="ECO:0000256" key="4">
    <source>
        <dbReference type="ARBA" id="ARBA00023157"/>
    </source>
</evidence>
<organism evidence="11 12">
    <name type="scientific">candidate division CPR3 bacterium 4484_211</name>
    <dbReference type="NCBI Taxonomy" id="1968527"/>
    <lineage>
        <taxon>Bacteria</taxon>
        <taxon>Bacteria division CPR3</taxon>
    </lineage>
</organism>
<dbReference type="PROSITE" id="PS51352">
    <property type="entry name" value="THIOREDOXIN_2"/>
    <property type="match status" value="1"/>
</dbReference>
<evidence type="ECO:0000259" key="10">
    <source>
        <dbReference type="PROSITE" id="PS51352"/>
    </source>
</evidence>
<evidence type="ECO:0000256" key="8">
    <source>
        <dbReference type="PIRSR" id="PIRSR000077-1"/>
    </source>
</evidence>
<dbReference type="InterPro" id="IPR036249">
    <property type="entry name" value="Thioredoxin-like_sf"/>
</dbReference>
<evidence type="ECO:0000256" key="1">
    <source>
        <dbReference type="ARBA" id="ARBA00008987"/>
    </source>
</evidence>
<dbReference type="PIRSF" id="PIRSF000077">
    <property type="entry name" value="Thioredoxin"/>
    <property type="match status" value="1"/>
</dbReference>
<dbReference type="PRINTS" id="PR00421">
    <property type="entry name" value="THIOREDOXIN"/>
</dbReference>
<dbReference type="PROSITE" id="PS00194">
    <property type="entry name" value="THIOREDOXIN_1"/>
    <property type="match status" value="1"/>
</dbReference>
<evidence type="ECO:0000256" key="9">
    <source>
        <dbReference type="PIRSR" id="PIRSR000077-4"/>
    </source>
</evidence>
<reference evidence="12" key="1">
    <citation type="submission" date="2017-03" db="EMBL/GenBank/DDBJ databases">
        <title>Novel pathways for hydrocarbon cycling and metabolic interdependencies in hydrothermal sediment communities.</title>
        <authorList>
            <person name="Dombrowski N."/>
            <person name="Seitz K."/>
            <person name="Teske A."/>
            <person name="Baker B."/>
        </authorList>
    </citation>
    <scope>NUCLEOTIDE SEQUENCE [LARGE SCALE GENOMIC DNA]</scope>
</reference>
<protein>
    <recommendedName>
        <fullName evidence="6 7">Thioredoxin</fullName>
    </recommendedName>
</protein>
<dbReference type="STRING" id="1968527.B5M47_03660"/>
<keyword evidence="5 9" id="KW-0676">Redox-active center</keyword>
<dbReference type="InterPro" id="IPR005746">
    <property type="entry name" value="Thioredoxin"/>
</dbReference>
<comment type="caution">
    <text evidence="11">The sequence shown here is derived from an EMBL/GenBank/DDBJ whole genome shotgun (WGS) entry which is preliminary data.</text>
</comment>
<dbReference type="AlphaFoldDB" id="A0A1W9NX32"/>
<comment type="similarity">
    <text evidence="1 7">Belongs to the thioredoxin family.</text>
</comment>
<dbReference type="GO" id="GO:0015035">
    <property type="term" value="F:protein-disulfide reductase activity"/>
    <property type="evidence" value="ECO:0007669"/>
    <property type="project" value="UniProtKB-UniRule"/>
</dbReference>
<feature type="domain" description="Thioredoxin" evidence="10">
    <location>
        <begin position="1"/>
        <end position="109"/>
    </location>
</feature>
<evidence type="ECO:0000256" key="3">
    <source>
        <dbReference type="ARBA" id="ARBA00022982"/>
    </source>
</evidence>
<dbReference type="NCBIfam" id="TIGR01068">
    <property type="entry name" value="thioredoxin"/>
    <property type="match status" value="1"/>
</dbReference>
<evidence type="ECO:0000313" key="11">
    <source>
        <dbReference type="EMBL" id="OQX50602.1"/>
    </source>
</evidence>
<dbReference type="InterPro" id="IPR013766">
    <property type="entry name" value="Thioredoxin_domain"/>
</dbReference>
<feature type="active site" description="Nucleophile" evidence="8">
    <location>
        <position position="35"/>
    </location>
</feature>
<dbReference type="Gene3D" id="3.40.30.10">
    <property type="entry name" value="Glutaredoxin"/>
    <property type="match status" value="1"/>
</dbReference>
<evidence type="ECO:0000256" key="7">
    <source>
        <dbReference type="PIRNR" id="PIRNR000077"/>
    </source>
</evidence>
<dbReference type="PANTHER" id="PTHR45663">
    <property type="entry name" value="GEO12009P1"/>
    <property type="match status" value="1"/>
</dbReference>
<dbReference type="PANTHER" id="PTHR45663:SF11">
    <property type="entry name" value="GEO12009P1"/>
    <property type="match status" value="1"/>
</dbReference>
<keyword evidence="2" id="KW-0813">Transport</keyword>
<feature type="disulfide bond" description="Redox-active" evidence="9">
    <location>
        <begin position="32"/>
        <end position="35"/>
    </location>
</feature>
<accession>A0A1W9NX32</accession>
<name>A0A1W9NX32_UNCC3</name>
<dbReference type="FunFam" id="3.40.30.10:FF:000001">
    <property type="entry name" value="Thioredoxin"/>
    <property type="match status" value="1"/>
</dbReference>
<feature type="site" description="Contributes to redox potential value" evidence="8">
    <location>
        <position position="33"/>
    </location>
</feature>
<feature type="site" description="Contributes to redox potential value" evidence="8">
    <location>
        <position position="34"/>
    </location>
</feature>
<evidence type="ECO:0000313" key="12">
    <source>
        <dbReference type="Proteomes" id="UP000192520"/>
    </source>
</evidence>
<dbReference type="SUPFAM" id="SSF52833">
    <property type="entry name" value="Thioredoxin-like"/>
    <property type="match status" value="1"/>
</dbReference>
<dbReference type="Pfam" id="PF00085">
    <property type="entry name" value="Thioredoxin"/>
    <property type="match status" value="1"/>
</dbReference>
<proteinExistence type="inferred from homology"/>
<dbReference type="GO" id="GO:0045454">
    <property type="term" value="P:cell redox homeostasis"/>
    <property type="evidence" value="ECO:0007669"/>
    <property type="project" value="TreeGrafter"/>
</dbReference>
<sequence length="109" mass="12377">MSKTIEVTSQNFEKEVLQSDIPVLVDFWAPWCGPCLMMGHALEELSEELDGRLKIAKLNTETPENRTLASQYQIRSIPNMKLFKNGQVVGEFIGLRPKESLRAELEAEL</sequence>
<feature type="site" description="Deprotonates C-terminal active site Cys" evidence="8">
    <location>
        <position position="26"/>
    </location>
</feature>
<feature type="active site" description="Nucleophile" evidence="8">
    <location>
        <position position="32"/>
    </location>
</feature>
<dbReference type="EMBL" id="MZGJ01000029">
    <property type="protein sequence ID" value="OQX50602.1"/>
    <property type="molecule type" value="Genomic_DNA"/>
</dbReference>
<dbReference type="InterPro" id="IPR017937">
    <property type="entry name" value="Thioredoxin_CS"/>
</dbReference>
<dbReference type="Proteomes" id="UP000192520">
    <property type="component" value="Unassembled WGS sequence"/>
</dbReference>
<evidence type="ECO:0000256" key="2">
    <source>
        <dbReference type="ARBA" id="ARBA00022448"/>
    </source>
</evidence>
<evidence type="ECO:0000256" key="5">
    <source>
        <dbReference type="ARBA" id="ARBA00023284"/>
    </source>
</evidence>
<gene>
    <name evidence="11" type="ORF">B5M47_03660</name>
</gene>
<keyword evidence="3" id="KW-0249">Electron transport</keyword>
<evidence type="ECO:0000256" key="6">
    <source>
        <dbReference type="NCBIfam" id="TIGR01068"/>
    </source>
</evidence>